<name>A0A0U4WL27_9BACL</name>
<evidence type="ECO:0000256" key="3">
    <source>
        <dbReference type="ARBA" id="ARBA00022676"/>
    </source>
</evidence>
<feature type="domain" description="Glycosyltransferase 2-like" evidence="10">
    <location>
        <begin position="6"/>
        <end position="124"/>
    </location>
</feature>
<dbReference type="GO" id="GO:0016757">
    <property type="term" value="F:glycosyltransferase activity"/>
    <property type="evidence" value="ECO:0007669"/>
    <property type="project" value="UniProtKB-KW"/>
</dbReference>
<keyword evidence="5" id="KW-0460">Magnesium</keyword>
<evidence type="ECO:0000256" key="5">
    <source>
        <dbReference type="ARBA" id="ARBA00022842"/>
    </source>
</evidence>
<dbReference type="AlphaFoldDB" id="A0A0U4WL27"/>
<evidence type="ECO:0000256" key="1">
    <source>
        <dbReference type="ARBA" id="ARBA00001946"/>
    </source>
</evidence>
<dbReference type="InterPro" id="IPR001173">
    <property type="entry name" value="Glyco_trans_2-like"/>
</dbReference>
<keyword evidence="3 11" id="KW-0328">Glycosyltransferase</keyword>
<protein>
    <recommendedName>
        <fullName evidence="7">Glucosyl-3-phosphoglycerate synthase</fullName>
        <ecNumber evidence="6">2.4.1.266</ecNumber>
    </recommendedName>
</protein>
<comment type="similarity">
    <text evidence="2">Belongs to the glycosyltransferase 2 family.</text>
</comment>
<gene>
    <name evidence="11" type="ORF">CB4_03322</name>
</gene>
<evidence type="ECO:0000256" key="2">
    <source>
        <dbReference type="ARBA" id="ARBA00006739"/>
    </source>
</evidence>
<dbReference type="CDD" id="cd04179">
    <property type="entry name" value="DPM_DPG-synthase_like"/>
    <property type="match status" value="1"/>
</dbReference>
<dbReference type="EMBL" id="AP017312">
    <property type="protein sequence ID" value="BAU29144.1"/>
    <property type="molecule type" value="Genomic_DNA"/>
</dbReference>
<dbReference type="InterPro" id="IPR029044">
    <property type="entry name" value="Nucleotide-diphossugar_trans"/>
</dbReference>
<accession>A0A0U4WL27</accession>
<organism evidence="11 12">
    <name type="scientific">Aneurinibacillus soli</name>
    <dbReference type="NCBI Taxonomy" id="1500254"/>
    <lineage>
        <taxon>Bacteria</taxon>
        <taxon>Bacillati</taxon>
        <taxon>Bacillota</taxon>
        <taxon>Bacilli</taxon>
        <taxon>Bacillales</taxon>
        <taxon>Paenibacillaceae</taxon>
        <taxon>Aneurinibacillus group</taxon>
        <taxon>Aneurinibacillus</taxon>
    </lineage>
</organism>
<evidence type="ECO:0000256" key="9">
    <source>
        <dbReference type="ARBA" id="ARBA00048997"/>
    </source>
</evidence>
<dbReference type="PANTHER" id="PTHR48090">
    <property type="entry name" value="UNDECAPRENYL-PHOSPHATE 4-DEOXY-4-FORMAMIDO-L-ARABINOSE TRANSFERASE-RELATED"/>
    <property type="match status" value="1"/>
</dbReference>
<evidence type="ECO:0000256" key="7">
    <source>
        <dbReference type="ARBA" id="ARBA00040894"/>
    </source>
</evidence>
<dbReference type="Pfam" id="PF00535">
    <property type="entry name" value="Glycos_transf_2"/>
    <property type="match status" value="1"/>
</dbReference>
<sequence>MKREITIIVPAYNEAAYIGHTLQALRDIPALSGSRLIVVDDGSTDRTALIADAYADTVIRLRENKGKGQALRCGIAAADKSEVYLFIDADTGGTAVYAAKLLAHFENSCADMIIGRLPRPRRGGFGLVKWLACREIHRMTGRHIVQPLSGQRALSHRAIEAVRDWNCGFGIEVAMTIDVLRAGLVVEELPLPFCHRELGKTWSGFWHRGRQYAAVRRILQSKRVKAR</sequence>
<comment type="catalytic activity">
    <reaction evidence="9">
        <text>an NDP-alpha-D-glucose + (2R)-3-phosphoglycerate = (2R)-2-O-(alpha-D-glucopyranosyl)-3-phospho-glycerate + a ribonucleoside 5'-diphosphate + H(+)</text>
        <dbReference type="Rhea" id="RHEA:47244"/>
        <dbReference type="ChEBI" id="CHEBI:15378"/>
        <dbReference type="ChEBI" id="CHEBI:57930"/>
        <dbReference type="ChEBI" id="CHEBI:58272"/>
        <dbReference type="ChEBI" id="CHEBI:62600"/>
        <dbReference type="ChEBI" id="CHEBI:76533"/>
        <dbReference type="EC" id="2.4.1.266"/>
    </reaction>
    <physiologicalReaction direction="left-to-right" evidence="9">
        <dbReference type="Rhea" id="RHEA:47245"/>
    </physiologicalReaction>
</comment>
<reference evidence="11 12" key="1">
    <citation type="submission" date="2015-12" db="EMBL/GenBank/DDBJ databases">
        <title>Genome sequence of Aneurinibacillus soli.</title>
        <authorList>
            <person name="Lee J.S."/>
            <person name="Lee K.C."/>
            <person name="Kim K.K."/>
            <person name="Lee B.W."/>
        </authorList>
    </citation>
    <scope>NUCLEOTIDE SEQUENCE [LARGE SCALE GENOMIC DNA]</scope>
    <source>
        <strain evidence="11 12">CB4</strain>
    </source>
</reference>
<evidence type="ECO:0000256" key="6">
    <source>
        <dbReference type="ARBA" id="ARBA00039022"/>
    </source>
</evidence>
<keyword evidence="4 11" id="KW-0808">Transferase</keyword>
<dbReference type="SUPFAM" id="SSF53448">
    <property type="entry name" value="Nucleotide-diphospho-sugar transferases"/>
    <property type="match status" value="1"/>
</dbReference>
<dbReference type="RefSeq" id="WP_096466848.1">
    <property type="nucleotide sequence ID" value="NZ_AP017312.1"/>
</dbReference>
<keyword evidence="12" id="KW-1185">Reference proteome</keyword>
<dbReference type="Proteomes" id="UP000217696">
    <property type="component" value="Chromosome"/>
</dbReference>
<dbReference type="PANTHER" id="PTHR48090:SF10">
    <property type="entry name" value="GLUCOSYL-3-PHOSPHOGLYCERATE SYNTHASE"/>
    <property type="match status" value="1"/>
</dbReference>
<dbReference type="Gene3D" id="3.90.550.10">
    <property type="entry name" value="Spore Coat Polysaccharide Biosynthesis Protein SpsA, Chain A"/>
    <property type="match status" value="1"/>
</dbReference>
<dbReference type="InterPro" id="IPR050256">
    <property type="entry name" value="Glycosyltransferase_2"/>
</dbReference>
<proteinExistence type="inferred from homology"/>
<evidence type="ECO:0000313" key="12">
    <source>
        <dbReference type="Proteomes" id="UP000217696"/>
    </source>
</evidence>
<evidence type="ECO:0000259" key="10">
    <source>
        <dbReference type="Pfam" id="PF00535"/>
    </source>
</evidence>
<evidence type="ECO:0000313" key="11">
    <source>
        <dbReference type="EMBL" id="BAU29144.1"/>
    </source>
</evidence>
<dbReference type="OrthoDB" id="396512at2"/>
<comment type="cofactor">
    <cofactor evidence="1">
        <name>Mg(2+)</name>
        <dbReference type="ChEBI" id="CHEBI:18420"/>
    </cofactor>
</comment>
<comment type="catalytic activity">
    <reaction evidence="8">
        <text>(2R)-3-phosphoglycerate + UDP-alpha-D-glucose = (2R)-2-O-(alpha-D-glucopyranosyl)-3-phospho-glycerate + UDP + H(+)</text>
        <dbReference type="Rhea" id="RHEA:31319"/>
        <dbReference type="ChEBI" id="CHEBI:15378"/>
        <dbReference type="ChEBI" id="CHEBI:58223"/>
        <dbReference type="ChEBI" id="CHEBI:58272"/>
        <dbReference type="ChEBI" id="CHEBI:58885"/>
        <dbReference type="ChEBI" id="CHEBI:62600"/>
        <dbReference type="EC" id="2.4.1.266"/>
    </reaction>
    <physiologicalReaction direction="left-to-right" evidence="8">
        <dbReference type="Rhea" id="RHEA:31320"/>
    </physiologicalReaction>
</comment>
<dbReference type="KEGG" id="asoc:CB4_03322"/>
<evidence type="ECO:0000256" key="4">
    <source>
        <dbReference type="ARBA" id="ARBA00022679"/>
    </source>
</evidence>
<dbReference type="EC" id="2.4.1.266" evidence="6"/>
<evidence type="ECO:0000256" key="8">
    <source>
        <dbReference type="ARBA" id="ARBA00048689"/>
    </source>
</evidence>